<dbReference type="OrthoDB" id="935812at2"/>
<organism evidence="1 2">
    <name type="scientific">Pedobacter duraquae</name>
    <dbReference type="NCBI Taxonomy" id="425511"/>
    <lineage>
        <taxon>Bacteria</taxon>
        <taxon>Pseudomonadati</taxon>
        <taxon>Bacteroidota</taxon>
        <taxon>Sphingobacteriia</taxon>
        <taxon>Sphingobacteriales</taxon>
        <taxon>Sphingobacteriaceae</taxon>
        <taxon>Pedobacter</taxon>
    </lineage>
</organism>
<name>A0A4V6PSC8_9SPHI</name>
<dbReference type="RefSeq" id="WP_133557828.1">
    <property type="nucleotide sequence ID" value="NZ_SNWM01000004.1"/>
</dbReference>
<protein>
    <recommendedName>
        <fullName evidence="3">Tetratricopeptide repeat protein</fullName>
    </recommendedName>
</protein>
<dbReference type="EMBL" id="SNWM01000004">
    <property type="protein sequence ID" value="TDO20929.1"/>
    <property type="molecule type" value="Genomic_DNA"/>
</dbReference>
<comment type="caution">
    <text evidence="1">The sequence shown here is derived from an EMBL/GenBank/DDBJ whole genome shotgun (WGS) entry which is preliminary data.</text>
</comment>
<dbReference type="Gene3D" id="1.25.40.10">
    <property type="entry name" value="Tetratricopeptide repeat domain"/>
    <property type="match status" value="1"/>
</dbReference>
<dbReference type="AlphaFoldDB" id="A0A4V6PSC8"/>
<proteinExistence type="predicted"/>
<accession>A0A4V6PSC8</accession>
<dbReference type="SUPFAM" id="SSF48452">
    <property type="entry name" value="TPR-like"/>
    <property type="match status" value="1"/>
</dbReference>
<evidence type="ECO:0008006" key="3">
    <source>
        <dbReference type="Google" id="ProtNLM"/>
    </source>
</evidence>
<evidence type="ECO:0000313" key="2">
    <source>
        <dbReference type="Proteomes" id="UP000295499"/>
    </source>
</evidence>
<dbReference type="InterPro" id="IPR011990">
    <property type="entry name" value="TPR-like_helical_dom_sf"/>
</dbReference>
<sequence>MENNAIMQRVMMLSEMWTAALVEHPQVTTFAWVGASSVEFKTINGFMMYQTSLEKTLADTVLYLAQVYDPEKRSYAENILTDLDAYFKAWNGEPDLVANSGMINWTPTERADTTTESQWFIENLTSLAVALDINGQTEKLVIALIPAAGDFRAFSGWIGDLIEVGIPNHIRVMLYESRDSMFYKKLEQNKGAEFKYLYPDLDIAGAMDQILEETKAKKQSAEERDLVSFQQGLIKMNESVAYGDEEVLCHYRDFCLKLANQYGWTTQAALVRFFEYSFYASINKEKEAHRAIDQAINITLGATQQKADTQIYQYYIAKGNLYFMSSKFEEAAMVYKTCLSLDRTGTQPLMLVGIHQMLGNSLRQSGKKDEAWDNFKSGWDLLSAEGEEALKENAMAMFYARDMLKAANEIMFTVYAPIMDSLWGNGWSARLEEQYQQMQKSI</sequence>
<evidence type="ECO:0000313" key="1">
    <source>
        <dbReference type="EMBL" id="TDO20929.1"/>
    </source>
</evidence>
<reference evidence="1 2" key="1">
    <citation type="submission" date="2019-03" db="EMBL/GenBank/DDBJ databases">
        <title>Genomic Encyclopedia of Archaeal and Bacterial Type Strains, Phase II (KMG-II): from individual species to whole genera.</title>
        <authorList>
            <person name="Goeker M."/>
        </authorList>
    </citation>
    <scope>NUCLEOTIDE SEQUENCE [LARGE SCALE GENOMIC DNA]</scope>
    <source>
        <strain evidence="1 2">DSM 19034</strain>
    </source>
</reference>
<gene>
    <name evidence="1" type="ORF">CLV32_3565</name>
</gene>
<keyword evidence="2" id="KW-1185">Reference proteome</keyword>
<dbReference type="Proteomes" id="UP000295499">
    <property type="component" value="Unassembled WGS sequence"/>
</dbReference>